<dbReference type="STRING" id="38301.NX84_04540"/>
<sequence length="206" mass="22756">MLISIEGIDGAGKNTVTQRLRKELDCDVSVLSFPRYEDSIHAQLAQQALYGKMGDLTDSAYGMATLFALDRFGAKEQLLAAAEDTSSLLILDRYVASNAAYSAARVGEESVVDWIYELEFERLGLPVPQLQIFLDTDVAVAGQRAVARAADDECRTRDRYERDAGLQARTAAAYRRLAQQEWAGRWIATADADMIIQSVKDLVGEQ</sequence>
<dbReference type="GO" id="GO:0005524">
    <property type="term" value="F:ATP binding"/>
    <property type="evidence" value="ECO:0007669"/>
    <property type="project" value="UniProtKB-KW"/>
</dbReference>
<reference evidence="11 12" key="1">
    <citation type="submission" date="2018-06" db="EMBL/GenBank/DDBJ databases">
        <authorList>
            <consortium name="Pathogen Informatics"/>
            <person name="Doyle S."/>
        </authorList>
    </citation>
    <scope>NUCLEOTIDE SEQUENCE [LARGE SCALE GENOMIC DNA]</scope>
    <source>
        <strain evidence="11 12">NCTC10288</strain>
    </source>
</reference>
<dbReference type="PROSITE" id="PS01331">
    <property type="entry name" value="THYMIDYLATE_KINASE"/>
    <property type="match status" value="1"/>
</dbReference>
<keyword evidence="6" id="KW-0547">Nucleotide-binding</keyword>
<dbReference type="CDD" id="cd01672">
    <property type="entry name" value="TMPK"/>
    <property type="match status" value="1"/>
</dbReference>
<reference evidence="10 13" key="2">
    <citation type="submission" date="2020-12" db="EMBL/GenBank/DDBJ databases">
        <title>FDA dAtabase for Regulatory Grade micrObial Sequences (FDA-ARGOS): Supporting development and validation of Infectious Disease Dx tests.</title>
        <authorList>
            <person name="Sproer C."/>
            <person name="Gronow S."/>
            <person name="Severitt S."/>
            <person name="Schroder I."/>
            <person name="Tallon L."/>
            <person name="Sadzewicz L."/>
            <person name="Zhao X."/>
            <person name="Boylan J."/>
            <person name="Ott S."/>
            <person name="Bowen H."/>
            <person name="Vavikolanu K."/>
            <person name="Mehta A."/>
            <person name="Aluvathingal J."/>
            <person name="Nadendla S."/>
            <person name="Lowell S."/>
            <person name="Myers T."/>
            <person name="Yan Y."/>
            <person name="Sichtig H."/>
        </authorList>
    </citation>
    <scope>NUCLEOTIDE SEQUENCE [LARGE SCALE GENOMIC DNA]</scope>
    <source>
        <strain evidence="10 13">FDAARGOS_894</strain>
    </source>
</reference>
<dbReference type="SUPFAM" id="SSF52540">
    <property type="entry name" value="P-loop containing nucleoside triphosphate hydrolases"/>
    <property type="match status" value="1"/>
</dbReference>
<dbReference type="KEGG" id="cmin:NCTC10288_01861"/>
<dbReference type="GO" id="GO:0004798">
    <property type="term" value="F:dTMP kinase activity"/>
    <property type="evidence" value="ECO:0007669"/>
    <property type="project" value="UniProtKB-EC"/>
</dbReference>
<evidence type="ECO:0000313" key="12">
    <source>
        <dbReference type="Proteomes" id="UP000249264"/>
    </source>
</evidence>
<organism evidence="11 12">
    <name type="scientific">Corynebacterium minutissimum</name>
    <dbReference type="NCBI Taxonomy" id="38301"/>
    <lineage>
        <taxon>Bacteria</taxon>
        <taxon>Bacillati</taxon>
        <taxon>Actinomycetota</taxon>
        <taxon>Actinomycetes</taxon>
        <taxon>Mycobacteriales</taxon>
        <taxon>Corynebacteriaceae</taxon>
        <taxon>Corynebacterium</taxon>
    </lineage>
</organism>
<dbReference type="PANTHER" id="PTHR10344:SF4">
    <property type="entry name" value="UMP-CMP KINASE 2, MITOCHONDRIAL"/>
    <property type="match status" value="1"/>
</dbReference>
<proteinExistence type="inferred from homology"/>
<dbReference type="Pfam" id="PF02223">
    <property type="entry name" value="Thymidylate_kin"/>
    <property type="match status" value="1"/>
</dbReference>
<evidence type="ECO:0000256" key="3">
    <source>
        <dbReference type="ARBA" id="ARBA00017144"/>
    </source>
</evidence>
<evidence type="ECO:0000313" key="10">
    <source>
        <dbReference type="EMBL" id="QPS60590.1"/>
    </source>
</evidence>
<dbReference type="GO" id="GO:0006227">
    <property type="term" value="P:dUDP biosynthetic process"/>
    <property type="evidence" value="ECO:0007669"/>
    <property type="project" value="TreeGrafter"/>
</dbReference>
<evidence type="ECO:0000256" key="8">
    <source>
        <dbReference type="ARBA" id="ARBA00022840"/>
    </source>
</evidence>
<keyword evidence="5" id="KW-0545">Nucleotide biosynthesis</keyword>
<accession>A0A2X4RFD1</accession>
<dbReference type="EMBL" id="CP065689">
    <property type="protein sequence ID" value="QPS60590.1"/>
    <property type="molecule type" value="Genomic_DNA"/>
</dbReference>
<evidence type="ECO:0000313" key="11">
    <source>
        <dbReference type="EMBL" id="SQI00543.1"/>
    </source>
</evidence>
<evidence type="ECO:0000256" key="1">
    <source>
        <dbReference type="ARBA" id="ARBA00009776"/>
    </source>
</evidence>
<dbReference type="GO" id="GO:0006235">
    <property type="term" value="P:dTTP biosynthetic process"/>
    <property type="evidence" value="ECO:0007669"/>
    <property type="project" value="TreeGrafter"/>
</dbReference>
<keyword evidence="8" id="KW-0067">ATP-binding</keyword>
<dbReference type="OrthoDB" id="9774907at2"/>
<evidence type="ECO:0000256" key="2">
    <source>
        <dbReference type="ARBA" id="ARBA00012980"/>
    </source>
</evidence>
<protein>
    <recommendedName>
        <fullName evidence="3">Thymidylate kinase</fullName>
        <ecNumber evidence="2">2.7.4.9</ecNumber>
    </recommendedName>
</protein>
<evidence type="ECO:0000256" key="4">
    <source>
        <dbReference type="ARBA" id="ARBA00022679"/>
    </source>
</evidence>
<evidence type="ECO:0000256" key="5">
    <source>
        <dbReference type="ARBA" id="ARBA00022727"/>
    </source>
</evidence>
<gene>
    <name evidence="11" type="primary">tmk</name>
    <name evidence="10" type="ORF">I6G51_05205</name>
    <name evidence="11" type="ORF">NCTC10288_01861</name>
</gene>
<dbReference type="PANTHER" id="PTHR10344">
    <property type="entry name" value="THYMIDYLATE KINASE"/>
    <property type="match status" value="1"/>
</dbReference>
<dbReference type="Proteomes" id="UP000594905">
    <property type="component" value="Chromosome"/>
</dbReference>
<dbReference type="Proteomes" id="UP000249264">
    <property type="component" value="Chromosome 1"/>
</dbReference>
<evidence type="ECO:0000313" key="13">
    <source>
        <dbReference type="Proteomes" id="UP000594905"/>
    </source>
</evidence>
<dbReference type="AlphaFoldDB" id="A0A2X4RFD1"/>
<comment type="similarity">
    <text evidence="1">Belongs to the thymidylate kinase family.</text>
</comment>
<keyword evidence="13" id="KW-1185">Reference proteome</keyword>
<feature type="domain" description="Thymidylate kinase-like" evidence="9">
    <location>
        <begin position="5"/>
        <end position="181"/>
    </location>
</feature>
<dbReference type="InterPro" id="IPR039430">
    <property type="entry name" value="Thymidylate_kin-like_dom"/>
</dbReference>
<evidence type="ECO:0000259" key="9">
    <source>
        <dbReference type="Pfam" id="PF02223"/>
    </source>
</evidence>
<keyword evidence="7 11" id="KW-0418">Kinase</keyword>
<dbReference type="RefSeq" id="WP_039674198.1">
    <property type="nucleotide sequence ID" value="NZ_CP065689.1"/>
</dbReference>
<dbReference type="EC" id="2.7.4.9" evidence="2"/>
<dbReference type="NCBIfam" id="NF005923">
    <property type="entry name" value="PRK07933.1"/>
    <property type="match status" value="1"/>
</dbReference>
<dbReference type="Gene3D" id="3.40.50.300">
    <property type="entry name" value="P-loop containing nucleotide triphosphate hydrolases"/>
    <property type="match status" value="1"/>
</dbReference>
<evidence type="ECO:0000256" key="7">
    <source>
        <dbReference type="ARBA" id="ARBA00022777"/>
    </source>
</evidence>
<keyword evidence="4 11" id="KW-0808">Transferase</keyword>
<dbReference type="EMBL" id="LS483460">
    <property type="protein sequence ID" value="SQI00543.1"/>
    <property type="molecule type" value="Genomic_DNA"/>
</dbReference>
<dbReference type="GO" id="GO:0006233">
    <property type="term" value="P:dTDP biosynthetic process"/>
    <property type="evidence" value="ECO:0007669"/>
    <property type="project" value="InterPro"/>
</dbReference>
<evidence type="ECO:0000256" key="6">
    <source>
        <dbReference type="ARBA" id="ARBA00022741"/>
    </source>
</evidence>
<name>A0A2X4RFD1_9CORY</name>
<dbReference type="InterPro" id="IPR027417">
    <property type="entry name" value="P-loop_NTPase"/>
</dbReference>
<dbReference type="GO" id="GO:0005829">
    <property type="term" value="C:cytosol"/>
    <property type="evidence" value="ECO:0007669"/>
    <property type="project" value="TreeGrafter"/>
</dbReference>
<dbReference type="InterPro" id="IPR018095">
    <property type="entry name" value="Thymidylate_kin_CS"/>
</dbReference>
<dbReference type="GeneID" id="70783743"/>